<geneLocation type="mitochondrion" evidence="8"/>
<dbReference type="AlphaFoldDB" id="A0A0U1XYE1"/>
<dbReference type="PANTHER" id="PTHR11831">
    <property type="entry name" value="30S 40S RIBOSOMAL PROTEIN"/>
    <property type="match status" value="1"/>
</dbReference>
<organism evidence="8">
    <name type="scientific">Berkeleya fennica</name>
    <name type="common">Tube-dwelling diatom</name>
    <dbReference type="NCBI Taxonomy" id="1577906"/>
    <lineage>
        <taxon>Eukaryota</taxon>
        <taxon>Sar</taxon>
        <taxon>Stramenopiles</taxon>
        <taxon>Ochrophyta</taxon>
        <taxon>Bacillariophyta</taxon>
        <taxon>Bacillariophyceae</taxon>
        <taxon>Bacillariophycidae</taxon>
        <taxon>Naviculales</taxon>
        <taxon>Berkeleyaceae</taxon>
        <taxon>Berkeleya</taxon>
    </lineage>
</organism>
<dbReference type="PANTHER" id="PTHR11831:SF4">
    <property type="entry name" value="SMALL RIBOSOMAL SUBUNIT PROTEIN US4M"/>
    <property type="match status" value="1"/>
</dbReference>
<evidence type="ECO:0000256" key="6">
    <source>
        <dbReference type="PROSITE-ProRule" id="PRU00182"/>
    </source>
</evidence>
<dbReference type="RefSeq" id="YP_009115287.1">
    <property type="nucleotide sequence ID" value="NC_026126.1"/>
</dbReference>
<name>A0A0U1XYE1_BERFE</name>
<evidence type="ECO:0000256" key="2">
    <source>
        <dbReference type="ARBA" id="ARBA00022730"/>
    </source>
</evidence>
<dbReference type="GO" id="GO:0015935">
    <property type="term" value="C:small ribosomal subunit"/>
    <property type="evidence" value="ECO:0007669"/>
    <property type="project" value="TreeGrafter"/>
</dbReference>
<gene>
    <name evidence="8" type="primary">rps4</name>
    <name evidence="8" type="ORF">Bfen.m32</name>
</gene>
<proteinExistence type="inferred from homology"/>
<evidence type="ECO:0000256" key="4">
    <source>
        <dbReference type="ARBA" id="ARBA00022980"/>
    </source>
</evidence>
<comment type="similarity">
    <text evidence="1">Belongs to the universal ribosomal protein uS4 family.</text>
</comment>
<dbReference type="Gene3D" id="3.10.290.10">
    <property type="entry name" value="RNA-binding S4 domain"/>
    <property type="match status" value="1"/>
</dbReference>
<evidence type="ECO:0000256" key="3">
    <source>
        <dbReference type="ARBA" id="ARBA00022884"/>
    </source>
</evidence>
<dbReference type="InterPro" id="IPR036986">
    <property type="entry name" value="S4_RNA-bd_sf"/>
</dbReference>
<dbReference type="SMART" id="SM00363">
    <property type="entry name" value="S4"/>
    <property type="match status" value="1"/>
</dbReference>
<keyword evidence="8" id="KW-0496">Mitochondrion</keyword>
<reference evidence="8" key="1">
    <citation type="journal article" date="2014" name="Mitochondrial DNA">
        <title>Repeat region absent in mitochondrial genome of tube-dwelling diatom Berkeleya fennica (Naviculales, Bacillariophyceae).</title>
        <authorList>
            <person name="An S.M."/>
            <person name="Noh J.H."/>
            <person name="Choi D.H."/>
            <person name="Lee J.H."/>
            <person name="Yang E.C."/>
        </authorList>
    </citation>
    <scope>NUCLEOTIDE SEQUENCE</scope>
</reference>
<dbReference type="GeneID" id="22834845"/>
<dbReference type="EMBL" id="KM886611">
    <property type="protein sequence ID" value="AJA05808.1"/>
    <property type="molecule type" value="Genomic_DNA"/>
</dbReference>
<dbReference type="CDD" id="cd00165">
    <property type="entry name" value="S4"/>
    <property type="match status" value="1"/>
</dbReference>
<accession>A0A0U1XYE1</accession>
<keyword evidence="3 6" id="KW-0694">RNA-binding</keyword>
<sequence>MILKKKRRLEPLYKQFLKLKENVQNRHKLLKFKKQKWDKLIHNYKRKLKRYKKFKPQDQNKYLVSKYPNRNTSYQKRYKNTLHATKRLALYYGGLSRGFIKNQIEITKKRRGIKNTHQSFLELFESRLDTVLYRAKFSPSIRNARQLIVHGKVTVNNKPVRSKFYMLKTGDLISIDLKHAHLIEANIRQALMWPIPPKHLFINYKTMQIIFGNIQNTNLSTNFSFNLNLERVLVSYKSQ</sequence>
<dbReference type="Gene3D" id="1.10.1050.10">
    <property type="entry name" value="Ribosomal Protein S4 Delta 41, Chain A, domain 1"/>
    <property type="match status" value="1"/>
</dbReference>
<evidence type="ECO:0000256" key="5">
    <source>
        <dbReference type="ARBA" id="ARBA00023274"/>
    </source>
</evidence>
<protein>
    <submittedName>
        <fullName evidence="8">Ribosomal protein S4</fullName>
    </submittedName>
</protein>
<dbReference type="Pfam" id="PF01479">
    <property type="entry name" value="S4"/>
    <property type="match status" value="1"/>
</dbReference>
<dbReference type="SUPFAM" id="SSF55174">
    <property type="entry name" value="Alpha-L RNA-binding motif"/>
    <property type="match status" value="1"/>
</dbReference>
<keyword evidence="5" id="KW-0687">Ribonucleoprotein</keyword>
<keyword evidence="4 8" id="KW-0689">Ribosomal protein</keyword>
<evidence type="ECO:0000259" key="7">
    <source>
        <dbReference type="SMART" id="SM00363"/>
    </source>
</evidence>
<dbReference type="PROSITE" id="PS50889">
    <property type="entry name" value="S4"/>
    <property type="match status" value="1"/>
</dbReference>
<keyword evidence="2" id="KW-0699">rRNA-binding</keyword>
<feature type="domain" description="RNA-binding S4" evidence="7">
    <location>
        <begin position="126"/>
        <end position="188"/>
    </location>
</feature>
<evidence type="ECO:0000313" key="8">
    <source>
        <dbReference type="EMBL" id="AJA05808.1"/>
    </source>
</evidence>
<dbReference type="InterPro" id="IPR002942">
    <property type="entry name" value="S4_RNA-bd"/>
</dbReference>
<dbReference type="GO" id="GO:0019843">
    <property type="term" value="F:rRNA binding"/>
    <property type="evidence" value="ECO:0007669"/>
    <property type="project" value="UniProtKB-KW"/>
</dbReference>
<evidence type="ECO:0000256" key="1">
    <source>
        <dbReference type="ARBA" id="ARBA00007465"/>
    </source>
</evidence>
<dbReference type="GO" id="GO:0042274">
    <property type="term" value="P:ribosomal small subunit biogenesis"/>
    <property type="evidence" value="ECO:0007669"/>
    <property type="project" value="TreeGrafter"/>
</dbReference>
<dbReference type="GO" id="GO:0003735">
    <property type="term" value="F:structural constituent of ribosome"/>
    <property type="evidence" value="ECO:0007669"/>
    <property type="project" value="TreeGrafter"/>
</dbReference>
<dbReference type="InterPro" id="IPR022801">
    <property type="entry name" value="Ribosomal_uS4"/>
</dbReference>